<proteinExistence type="predicted"/>
<keyword evidence="2" id="KW-1185">Reference proteome</keyword>
<accession>A0A0D2JKG3</accession>
<protein>
    <recommendedName>
        <fullName evidence="3">Serine aminopeptidase S33 domain-containing protein</fullName>
    </recommendedName>
</protein>
<evidence type="ECO:0000313" key="1">
    <source>
        <dbReference type="EMBL" id="KIX84888.1"/>
    </source>
</evidence>
<dbReference type="Proteomes" id="UP000032214">
    <property type="component" value="Unassembled WGS sequence"/>
</dbReference>
<organism evidence="1 2">
    <name type="scientific">candidate division TM6 bacterium JCVI TM6SC1</name>
    <dbReference type="NCBI Taxonomy" id="1306947"/>
    <lineage>
        <taxon>Bacteria</taxon>
        <taxon>Candidatus Babelota</taxon>
        <taxon>Vermiphilus</taxon>
    </lineage>
</organism>
<comment type="caution">
    <text evidence="1">The sequence shown here is derived from an EMBL/GenBank/DDBJ whole genome shotgun (WGS) entry which is preliminary data.</text>
</comment>
<dbReference type="AlphaFoldDB" id="A0A0D2JKG3"/>
<dbReference type="EMBL" id="ARQD01000005">
    <property type="protein sequence ID" value="KIX84888.1"/>
    <property type="molecule type" value="Genomic_DNA"/>
</dbReference>
<sequence length="293" mass="33999">MMRALPTDSLVDTTGTIQEEIKPPIIVNVWIHGTRLAPKGILENFFYSPDGLMHSQLIDTKYHVRTIVDTICQGDPEQFDSEHFYIFGWCGSLCFNARHTAGQKLYQALIDVQEMYWQRDRQPVEFRLFAHSHGGNVALSAAHWHPEDAPSFTVRELVLMACPVQEHTQKYLLHPSFQTVYSLYSTIDLIQIIDPQGLYKNIQKPMSLFSQRVFKHDPKIYQVRLRMDRHPLTHGEFIFKPFLRHMGAVLNAIREHALLYQPDKHPLIHITTGSRRPHLHRKFGTPKVEISQS</sequence>
<gene>
    <name evidence="1" type="ORF">J120_04765</name>
</gene>
<reference evidence="1 2" key="1">
    <citation type="journal article" date="2013" name="Proc. Natl. Acad. Sci. U.S.A.">
        <title>Candidate phylum TM6 genome recovered from a hospital sink biofilm provides genomic insights into this uncultivated phylum.</title>
        <authorList>
            <person name="McLean J.S."/>
            <person name="Lombardo M.J."/>
            <person name="Badger J.H."/>
            <person name="Edlund A."/>
            <person name="Novotny M."/>
            <person name="Yee-Greenbaum J."/>
            <person name="Vyahhi N."/>
            <person name="Hall A.P."/>
            <person name="Yang Y."/>
            <person name="Dupont C.L."/>
            <person name="Ziegler M.G."/>
            <person name="Chitsaz H."/>
            <person name="Allen A.E."/>
            <person name="Yooseph S."/>
            <person name="Tesler G."/>
            <person name="Pevzner P.A."/>
            <person name="Friedman R.M."/>
            <person name="Nealson K.H."/>
            <person name="Venter J.C."/>
            <person name="Lasken R.S."/>
        </authorList>
    </citation>
    <scope>NUCLEOTIDE SEQUENCE [LARGE SCALE GENOMIC DNA]</scope>
    <source>
        <strain evidence="1 2">TM6SC1</strain>
    </source>
</reference>
<dbReference type="SUPFAM" id="SSF53474">
    <property type="entry name" value="alpha/beta-Hydrolases"/>
    <property type="match status" value="1"/>
</dbReference>
<evidence type="ECO:0008006" key="3">
    <source>
        <dbReference type="Google" id="ProtNLM"/>
    </source>
</evidence>
<dbReference type="InterPro" id="IPR029058">
    <property type="entry name" value="AB_hydrolase_fold"/>
</dbReference>
<name>A0A0D2JKG3_9BACT</name>
<dbReference type="Gene3D" id="3.40.50.1820">
    <property type="entry name" value="alpha/beta hydrolase"/>
    <property type="match status" value="1"/>
</dbReference>
<dbReference type="eggNOG" id="ENOG5034AVB">
    <property type="taxonomic scope" value="Bacteria"/>
</dbReference>
<evidence type="ECO:0000313" key="2">
    <source>
        <dbReference type="Proteomes" id="UP000032214"/>
    </source>
</evidence>